<dbReference type="Gene3D" id="3.90.182.10">
    <property type="entry name" value="Toxin - Anthrax Protective Antigen,domain 1"/>
    <property type="match status" value="1"/>
</dbReference>
<dbReference type="InterPro" id="IPR052558">
    <property type="entry name" value="Siderophore_Hydrolase_D"/>
</dbReference>
<dbReference type="PANTHER" id="PTHR40841:SF2">
    <property type="entry name" value="SIDEROPHORE-DEGRADING ESTERASE (EUROFUNG)"/>
    <property type="match status" value="1"/>
</dbReference>
<dbReference type="SUPFAM" id="SSF53474">
    <property type="entry name" value="alpha/beta-Hydrolases"/>
    <property type="match status" value="1"/>
</dbReference>
<evidence type="ECO:0000259" key="4">
    <source>
        <dbReference type="PROSITE" id="PS51820"/>
    </source>
</evidence>
<evidence type="ECO:0000313" key="6">
    <source>
        <dbReference type="Proteomes" id="UP000190367"/>
    </source>
</evidence>
<organism evidence="5 6">
    <name type="scientific">Chitinophaga eiseniae</name>
    <dbReference type="NCBI Taxonomy" id="634771"/>
    <lineage>
        <taxon>Bacteria</taxon>
        <taxon>Pseudomonadati</taxon>
        <taxon>Bacteroidota</taxon>
        <taxon>Chitinophagia</taxon>
        <taxon>Chitinophagales</taxon>
        <taxon>Chitinophagaceae</taxon>
        <taxon>Chitinophaga</taxon>
    </lineage>
</organism>
<dbReference type="InterPro" id="IPR059177">
    <property type="entry name" value="GH29D-like_dom"/>
</dbReference>
<sequence>MKSKLFLFSAFLILMFGPAVLHAQDTVWRVFDSGRLDSLNSTILKEKRLIQVFVPPAYKPGSADKYDVLYVLDGGNWNTGLILKIRRFLEDERYIPPMIIVSIMGIDRNKDLTPTRLEGWRTSGGAANFLAFIRDELIPHINKNYPSNGDNTLWGHSLGGLFVINALLNAPQTFKSYIAVDPSLWWDHCYIQKIAPGKLPAVAGSNTTLFISGREGKDGAGMKIDSMNLVLQQAAPAALSWKSIAYPDETHSSVRLKSIYDGLKFSYGWQNGNIDFHPRSGIIRKNDTIKLWYFGDTANVRYTLNGSEPTLASEIVQPEMLLTDAATVTIKQFTHRARYDKVKSGAFVVGKTLQPVSKPAHIQPGGFRYAYYEVDSSQFEQLKGLTPQRTGITDSTFNPGEFPRKNNYALLVDGWLEAKEEGYYIFVLDADTDSRLYLNDQLLIRWVGSSANKTSSYILPLKKGFYPFRLEYLHKNEDFGLRLSYVIPSAIQAKNPTPIPVNLQYSRR</sequence>
<feature type="signal peptide" evidence="3">
    <location>
        <begin position="1"/>
        <end position="23"/>
    </location>
</feature>
<dbReference type="InterPro" id="IPR011658">
    <property type="entry name" value="PA14_dom"/>
</dbReference>
<dbReference type="InterPro" id="IPR029058">
    <property type="entry name" value="AB_hydrolase_fold"/>
</dbReference>
<keyword evidence="3" id="KW-0732">Signal</keyword>
<feature type="chain" id="PRO_5012210981" evidence="3">
    <location>
        <begin position="24"/>
        <end position="508"/>
    </location>
</feature>
<dbReference type="RefSeq" id="WP_078669065.1">
    <property type="nucleotide sequence ID" value="NZ_FUWZ01000002.1"/>
</dbReference>
<proteinExistence type="inferred from homology"/>
<dbReference type="PANTHER" id="PTHR40841">
    <property type="entry name" value="SIDEROPHORE TRIACETYLFUSARININE C ESTERASE"/>
    <property type="match status" value="1"/>
</dbReference>
<dbReference type="STRING" id="634771.SAMN04488128_102520"/>
<dbReference type="OrthoDB" id="9784036at2"/>
<dbReference type="Proteomes" id="UP000190367">
    <property type="component" value="Unassembled WGS sequence"/>
</dbReference>
<dbReference type="InterPro" id="IPR037524">
    <property type="entry name" value="PA14/GLEYA"/>
</dbReference>
<dbReference type="Pfam" id="PF00756">
    <property type="entry name" value="Esterase"/>
    <property type="match status" value="1"/>
</dbReference>
<dbReference type="Pfam" id="PF13290">
    <property type="entry name" value="CHB_HEX_C_1"/>
    <property type="match status" value="1"/>
</dbReference>
<dbReference type="GO" id="GO:0016788">
    <property type="term" value="F:hydrolase activity, acting on ester bonds"/>
    <property type="evidence" value="ECO:0007669"/>
    <property type="project" value="TreeGrafter"/>
</dbReference>
<keyword evidence="2 5" id="KW-0378">Hydrolase</keyword>
<keyword evidence="6" id="KW-1185">Reference proteome</keyword>
<evidence type="ECO:0000256" key="2">
    <source>
        <dbReference type="ARBA" id="ARBA00022801"/>
    </source>
</evidence>
<comment type="similarity">
    <text evidence="1">Belongs to the esterase D family.</text>
</comment>
<feature type="domain" description="PA14" evidence="4">
    <location>
        <begin position="362"/>
        <end position="501"/>
    </location>
</feature>
<name>A0A1T4QQ67_9BACT</name>
<evidence type="ECO:0000256" key="1">
    <source>
        <dbReference type="ARBA" id="ARBA00005622"/>
    </source>
</evidence>
<protein>
    <submittedName>
        <fullName evidence="5">Predicted hydrolase of the alpha/beta superfamily</fullName>
    </submittedName>
</protein>
<accession>A0A1T4QQ67</accession>
<dbReference type="SMART" id="SM00758">
    <property type="entry name" value="PA14"/>
    <property type="match status" value="1"/>
</dbReference>
<evidence type="ECO:0000256" key="3">
    <source>
        <dbReference type="SAM" id="SignalP"/>
    </source>
</evidence>
<dbReference type="PROSITE" id="PS51820">
    <property type="entry name" value="PA14"/>
    <property type="match status" value="1"/>
</dbReference>
<dbReference type="InterPro" id="IPR000801">
    <property type="entry name" value="Esterase-like"/>
</dbReference>
<dbReference type="AlphaFoldDB" id="A0A1T4QQ67"/>
<gene>
    <name evidence="5" type="ORF">SAMN04488128_102520</name>
</gene>
<dbReference type="SUPFAM" id="SSF56988">
    <property type="entry name" value="Anthrax protective antigen"/>
    <property type="match status" value="1"/>
</dbReference>
<dbReference type="EMBL" id="FUWZ01000002">
    <property type="protein sequence ID" value="SKA05890.1"/>
    <property type="molecule type" value="Genomic_DNA"/>
</dbReference>
<reference evidence="6" key="1">
    <citation type="submission" date="2017-02" db="EMBL/GenBank/DDBJ databases">
        <authorList>
            <person name="Varghese N."/>
            <person name="Submissions S."/>
        </authorList>
    </citation>
    <scope>NUCLEOTIDE SEQUENCE [LARGE SCALE GENOMIC DNA]</scope>
    <source>
        <strain evidence="6">DSM 22224</strain>
    </source>
</reference>
<dbReference type="Pfam" id="PF07691">
    <property type="entry name" value="PA14"/>
    <property type="match status" value="1"/>
</dbReference>
<evidence type="ECO:0000313" key="5">
    <source>
        <dbReference type="EMBL" id="SKA05890.1"/>
    </source>
</evidence>
<dbReference type="Gene3D" id="3.40.50.1820">
    <property type="entry name" value="alpha/beta hydrolase"/>
    <property type="match status" value="1"/>
</dbReference>